<dbReference type="EMBL" id="JAANBB010000452">
    <property type="protein sequence ID" value="KAF7542377.1"/>
    <property type="molecule type" value="Genomic_DNA"/>
</dbReference>
<proteinExistence type="predicted"/>
<gene>
    <name evidence="2" type="ORF">G7Z17_g11623</name>
</gene>
<sequence>MAAFIVAQPRSPQVPMPLLALNGENDEGDAGDAGGCVAALGKVSGVLSPALPTTTYQGTKGDVMPANTLAHPPDMSPVLSVGPPVCHDASPPPPTVHRPPTPTTP</sequence>
<dbReference type="AlphaFoldDB" id="A0A9P5GVJ8"/>
<evidence type="ECO:0000313" key="3">
    <source>
        <dbReference type="Proteomes" id="UP000722485"/>
    </source>
</evidence>
<evidence type="ECO:0000256" key="1">
    <source>
        <dbReference type="SAM" id="MobiDB-lite"/>
    </source>
</evidence>
<feature type="region of interest" description="Disordered" evidence="1">
    <location>
        <begin position="62"/>
        <end position="105"/>
    </location>
</feature>
<comment type="caution">
    <text evidence="2">The sequence shown here is derived from an EMBL/GenBank/DDBJ whole genome shotgun (WGS) entry which is preliminary data.</text>
</comment>
<accession>A0A9P5GVJ8</accession>
<keyword evidence="3" id="KW-1185">Reference proteome</keyword>
<evidence type="ECO:0000313" key="2">
    <source>
        <dbReference type="EMBL" id="KAF7542377.1"/>
    </source>
</evidence>
<dbReference type="Proteomes" id="UP000722485">
    <property type="component" value="Unassembled WGS sequence"/>
</dbReference>
<reference evidence="2" key="1">
    <citation type="submission" date="2020-03" db="EMBL/GenBank/DDBJ databases">
        <title>Draft Genome Sequence of Cylindrodendrum hubeiense.</title>
        <authorList>
            <person name="Buettner E."/>
            <person name="Kellner H."/>
        </authorList>
    </citation>
    <scope>NUCLEOTIDE SEQUENCE</scope>
    <source>
        <strain evidence="2">IHI 201604</strain>
    </source>
</reference>
<protein>
    <submittedName>
        <fullName evidence="2">Uncharacterized protein</fullName>
    </submittedName>
</protein>
<name>A0A9P5GVJ8_9HYPO</name>
<organism evidence="2 3">
    <name type="scientific">Cylindrodendrum hubeiense</name>
    <dbReference type="NCBI Taxonomy" id="595255"/>
    <lineage>
        <taxon>Eukaryota</taxon>
        <taxon>Fungi</taxon>
        <taxon>Dikarya</taxon>
        <taxon>Ascomycota</taxon>
        <taxon>Pezizomycotina</taxon>
        <taxon>Sordariomycetes</taxon>
        <taxon>Hypocreomycetidae</taxon>
        <taxon>Hypocreales</taxon>
        <taxon>Nectriaceae</taxon>
        <taxon>Cylindrodendrum</taxon>
    </lineage>
</organism>
<feature type="compositionally biased region" description="Pro residues" evidence="1">
    <location>
        <begin position="90"/>
        <end position="105"/>
    </location>
</feature>